<evidence type="ECO:0000313" key="1">
    <source>
        <dbReference type="EMBL" id="KAI4862868.1"/>
    </source>
</evidence>
<accession>A0ACB9YU52</accession>
<evidence type="ECO:0000313" key="2">
    <source>
        <dbReference type="Proteomes" id="UP001497700"/>
    </source>
</evidence>
<protein>
    <submittedName>
        <fullName evidence="1">Tpr repeat-containing protein</fullName>
    </submittedName>
</protein>
<sequence>MMGFSSLLTLDEASSPMNKIWQAALSKYYLELQKGGVRGSAIDKDLWNIHGPDDLLAQIQLLAPLDATASKTWTTVLGQLKPILLGLNDFAAVVNWAFGMNGKLAAVIWGSIRLIIKFSQPVLPDVVDMLGELQRSLPRIRQYEQELPMTEALESALLQFNCNFTLVVKKLRSYARRVDEAADMARLSREKQTAETLATIQGLQKLKISNAKLPCYCIPYGLNLRFFGRPDEVKRMKTVLDPVDPRTQMRVLAIHGLGGVGKTQLALHYANTSLKVYDVIAWISTENQIKLVQALSSLAVKLGLVENGAQDDYQSVQTVRDWLNTTDAKFLLIFDNIDDDSMMEQIWPATAEASVIITTRSPSVAAKRAMDIMHLQPFQGEIANSVLYAMTGMGTSGEEETAAATEVCRLLGGLPLAFTQIGAFMRDRGCSYQEFLHLYKKSAEKIFRRSEAPPEYGQSLLTAWNMSLQKLSPEAKTLLNVSAFFDPDIILERLIVDTQAKIDDPRLEFLFDEFDFGDAVMELTKASLVSCLAASKSLSMHRLVKFATMSKISASDKVFYFDKIIKMLSYDFPNTWNRRGPRQGHGFQSWEACSAILPHVSSLMDLSKEFKIDTPQPEDWAELVFRSGTYLWEKEQPTLGRAFLEYGLDAKINPSGPIAAQAYRILGHISLDMARPNAALQAYEKALTIREALETPDSPPIADVYDSIACAHTEAGRVSEGFKYVEKSTAIHLRHDATKMARTEAIRALACLRAGLADKSLEALRRCWELQGFTQEQIVQSKYPKHSGDIVLMARIRWQQGQMAEAQELASRTIAIRKGTFGKHGGPRVADSMFIVARMLQEKEEDVLAAKLFREIRASSRALWFLADAEEKIGDSQSAAELRIEAKDVRSQIKSREAEDEDSNEGFMKLVSWMLW</sequence>
<dbReference type="Proteomes" id="UP001497700">
    <property type="component" value="Unassembled WGS sequence"/>
</dbReference>
<keyword evidence="2" id="KW-1185">Reference proteome</keyword>
<dbReference type="EMBL" id="MU393517">
    <property type="protein sequence ID" value="KAI4862868.1"/>
    <property type="molecule type" value="Genomic_DNA"/>
</dbReference>
<comment type="caution">
    <text evidence="1">The sequence shown here is derived from an EMBL/GenBank/DDBJ whole genome shotgun (WGS) entry which is preliminary data.</text>
</comment>
<organism evidence="1 2">
    <name type="scientific">Hypoxylon rubiginosum</name>
    <dbReference type="NCBI Taxonomy" id="110542"/>
    <lineage>
        <taxon>Eukaryota</taxon>
        <taxon>Fungi</taxon>
        <taxon>Dikarya</taxon>
        <taxon>Ascomycota</taxon>
        <taxon>Pezizomycotina</taxon>
        <taxon>Sordariomycetes</taxon>
        <taxon>Xylariomycetidae</taxon>
        <taxon>Xylariales</taxon>
        <taxon>Hypoxylaceae</taxon>
        <taxon>Hypoxylon</taxon>
    </lineage>
</organism>
<reference evidence="1 2" key="1">
    <citation type="journal article" date="2022" name="New Phytol.">
        <title>Ecological generalism drives hyperdiversity of secondary metabolite gene clusters in xylarialean endophytes.</title>
        <authorList>
            <person name="Franco M.E.E."/>
            <person name="Wisecaver J.H."/>
            <person name="Arnold A.E."/>
            <person name="Ju Y.M."/>
            <person name="Slot J.C."/>
            <person name="Ahrendt S."/>
            <person name="Moore L.P."/>
            <person name="Eastman K.E."/>
            <person name="Scott K."/>
            <person name="Konkel Z."/>
            <person name="Mondo S.J."/>
            <person name="Kuo A."/>
            <person name="Hayes R.D."/>
            <person name="Haridas S."/>
            <person name="Andreopoulos B."/>
            <person name="Riley R."/>
            <person name="LaButti K."/>
            <person name="Pangilinan J."/>
            <person name="Lipzen A."/>
            <person name="Amirebrahimi M."/>
            <person name="Yan J."/>
            <person name="Adam C."/>
            <person name="Keymanesh K."/>
            <person name="Ng V."/>
            <person name="Louie K."/>
            <person name="Northen T."/>
            <person name="Drula E."/>
            <person name="Henrissat B."/>
            <person name="Hsieh H.M."/>
            <person name="Youens-Clark K."/>
            <person name="Lutzoni F."/>
            <person name="Miadlikowska J."/>
            <person name="Eastwood D.C."/>
            <person name="Hamelin R.C."/>
            <person name="Grigoriev I.V."/>
            <person name="U'Ren J.M."/>
        </authorList>
    </citation>
    <scope>NUCLEOTIDE SEQUENCE [LARGE SCALE GENOMIC DNA]</scope>
    <source>
        <strain evidence="1 2">CBS 119005</strain>
    </source>
</reference>
<proteinExistence type="predicted"/>
<gene>
    <name evidence="1" type="ORF">F4820DRAFT_472064</name>
</gene>
<name>A0ACB9YU52_9PEZI</name>